<dbReference type="Pfam" id="PF00436">
    <property type="entry name" value="SSB"/>
    <property type="match status" value="1"/>
</dbReference>
<organism evidence="3 4">
    <name type="scientific">Microbispora oryzae</name>
    <dbReference type="NCBI Taxonomy" id="2806554"/>
    <lineage>
        <taxon>Bacteria</taxon>
        <taxon>Bacillati</taxon>
        <taxon>Actinomycetota</taxon>
        <taxon>Actinomycetes</taxon>
        <taxon>Streptosporangiales</taxon>
        <taxon>Streptosporangiaceae</taxon>
        <taxon>Microbispora</taxon>
    </lineage>
</organism>
<keyword evidence="1 2" id="KW-0238">DNA-binding</keyword>
<comment type="caution">
    <text evidence="3">The sequence shown here is derived from an EMBL/GenBank/DDBJ whole genome shotgun (WGS) entry which is preliminary data.</text>
</comment>
<dbReference type="GO" id="GO:0003697">
    <property type="term" value="F:single-stranded DNA binding"/>
    <property type="evidence" value="ECO:0007669"/>
    <property type="project" value="InterPro"/>
</dbReference>
<dbReference type="Proteomes" id="UP000674234">
    <property type="component" value="Unassembled WGS sequence"/>
</dbReference>
<dbReference type="SUPFAM" id="SSF50249">
    <property type="entry name" value="Nucleic acid-binding proteins"/>
    <property type="match status" value="1"/>
</dbReference>
<dbReference type="Gene3D" id="2.40.50.140">
    <property type="entry name" value="Nucleic acid-binding proteins"/>
    <property type="match status" value="1"/>
</dbReference>
<reference evidence="3" key="1">
    <citation type="submission" date="2021-02" db="EMBL/GenBank/DDBJ databases">
        <title>Draft genome sequence of Microbispora sp. RL4-1S isolated from rice leaves in Thailand.</title>
        <authorList>
            <person name="Muangham S."/>
            <person name="Duangmal K."/>
        </authorList>
    </citation>
    <scope>NUCLEOTIDE SEQUENCE</scope>
    <source>
        <strain evidence="3">RL4-1S</strain>
    </source>
</reference>
<gene>
    <name evidence="3" type="ORF">JOL79_06495</name>
</gene>
<evidence type="ECO:0000256" key="1">
    <source>
        <dbReference type="ARBA" id="ARBA00023125"/>
    </source>
</evidence>
<sequence length="113" mass="12945">MHRNEVTLVGRLSMAPTDKELPSGTVLTQWRLAVRRPDDHPGHRRSDAIECATFDDDVRAMLAGWSVDDVVRVEGAMRRRWWRGGSRFEVEVRAARREEEAPRQTVTPPRTPA</sequence>
<dbReference type="EMBL" id="JAFCNB010000003">
    <property type="protein sequence ID" value="MBP2703445.1"/>
    <property type="molecule type" value="Genomic_DNA"/>
</dbReference>
<dbReference type="PROSITE" id="PS50935">
    <property type="entry name" value="SSB"/>
    <property type="match status" value="1"/>
</dbReference>
<dbReference type="InterPro" id="IPR012340">
    <property type="entry name" value="NA-bd_OB-fold"/>
</dbReference>
<name>A0A940WDD2_9ACTN</name>
<evidence type="ECO:0000256" key="2">
    <source>
        <dbReference type="PROSITE-ProRule" id="PRU00252"/>
    </source>
</evidence>
<keyword evidence="4" id="KW-1185">Reference proteome</keyword>
<accession>A0A940WDD2</accession>
<dbReference type="InterPro" id="IPR000424">
    <property type="entry name" value="Primosome_PriB/ssb"/>
</dbReference>
<proteinExistence type="predicted"/>
<evidence type="ECO:0000313" key="3">
    <source>
        <dbReference type="EMBL" id="MBP2703445.1"/>
    </source>
</evidence>
<dbReference type="AlphaFoldDB" id="A0A940WDD2"/>
<dbReference type="RefSeq" id="WP_210154762.1">
    <property type="nucleotide sequence ID" value="NZ_JAFCNB010000003.1"/>
</dbReference>
<protein>
    <submittedName>
        <fullName evidence="3">Single-stranded DNA-binding protein</fullName>
    </submittedName>
</protein>
<evidence type="ECO:0000313" key="4">
    <source>
        <dbReference type="Proteomes" id="UP000674234"/>
    </source>
</evidence>